<gene>
    <name evidence="2" type="ORF">TR145885</name>
</gene>
<name>A0A0X3PJ16_SCHSO</name>
<evidence type="ECO:0000313" key="2">
    <source>
        <dbReference type="EMBL" id="JAP51925.1"/>
    </source>
</evidence>
<proteinExistence type="predicted"/>
<feature type="compositionally biased region" description="Basic residues" evidence="1">
    <location>
        <begin position="33"/>
        <end position="44"/>
    </location>
</feature>
<feature type="compositionally biased region" description="Polar residues" evidence="1">
    <location>
        <begin position="1"/>
        <end position="10"/>
    </location>
</feature>
<sequence>DISQFYWTTGKSSRGRRMPPKSKSPKGKEKGKSPKSKSSGKKKGSPISVGSQPLVVKDVKRKRVWTKYDIKDYTFKHFRCIRCHLVLNSFQNFIEHCCWRKYYAAKFHLGCTQAFACRNCELVFYSHGDYASHVCFDKKRCNELEHWEPEDVLPINYSEHHDFYIAWTRRVESEAKPHDPEYFYICRCSKCNNKFKTKIAYLTHSCVMFALLKPAHMRRFKTCMHCRYVFLNKEKYSKHIPYCNQNKEFCIDFAATATEIACQQFVLGRQCFDFDTHLHTGASFKERTFGEPPGNPPKPPPSLKPDPNMEVCCNECGFIQPNLLEFYYHPCVAGKLITPANLELTLCCCDCQCLFPDIEECISHFKACSTMKFSFVRLNTPELLRVALRRWSIEQAENPYLPARQVKFRCYDCNEIYTQFMQYLIHPCPRRERFERLLIQPLAVMETYTCEACHVVLFSVSESISHSTVCKAGDHPHMFQVHYNMDEVVAALTPWMRLPHLLQFDLSVGIGSEEDELALQEAEFRAANKIPQEDVIRRFHSKDERPSKRIEHWIWDVVHRPRPEELPPRLRDIPTEACVRRLQLLNIGALAQNCRNPKTCDTGFKLTVED</sequence>
<dbReference type="AlphaFoldDB" id="A0A0X3PJ16"/>
<evidence type="ECO:0000256" key="1">
    <source>
        <dbReference type="SAM" id="MobiDB-lite"/>
    </source>
</evidence>
<accession>A0A0X3PJ16</accession>
<dbReference type="EMBL" id="GEEE01011300">
    <property type="protein sequence ID" value="JAP51925.1"/>
    <property type="molecule type" value="Transcribed_RNA"/>
</dbReference>
<feature type="compositionally biased region" description="Basic residues" evidence="1">
    <location>
        <begin position="13"/>
        <end position="25"/>
    </location>
</feature>
<feature type="non-terminal residue" evidence="2">
    <location>
        <position position="1"/>
    </location>
</feature>
<organism evidence="2">
    <name type="scientific">Schistocephalus solidus</name>
    <name type="common">Tapeworm</name>
    <dbReference type="NCBI Taxonomy" id="70667"/>
    <lineage>
        <taxon>Eukaryota</taxon>
        <taxon>Metazoa</taxon>
        <taxon>Spiralia</taxon>
        <taxon>Lophotrochozoa</taxon>
        <taxon>Platyhelminthes</taxon>
        <taxon>Cestoda</taxon>
        <taxon>Eucestoda</taxon>
        <taxon>Diphyllobothriidea</taxon>
        <taxon>Diphyllobothriidae</taxon>
        <taxon>Schistocephalus</taxon>
    </lineage>
</organism>
<protein>
    <submittedName>
        <fullName evidence="2">Uncharacterized protein</fullName>
    </submittedName>
</protein>
<reference evidence="2" key="1">
    <citation type="submission" date="2016-01" db="EMBL/GenBank/DDBJ databases">
        <title>Reference transcriptome for the parasite Schistocephalus solidus: insights into the molecular evolution of parasitism.</title>
        <authorList>
            <person name="Hebert F.O."/>
            <person name="Grambauer S."/>
            <person name="Barber I."/>
            <person name="Landry C.R."/>
            <person name="Aubin-Horth N."/>
        </authorList>
    </citation>
    <scope>NUCLEOTIDE SEQUENCE</scope>
</reference>
<feature type="region of interest" description="Disordered" evidence="1">
    <location>
        <begin position="1"/>
        <end position="50"/>
    </location>
</feature>